<reference evidence="2" key="1">
    <citation type="journal article" date="2022" name="Mol. Ecol. Resour.">
        <title>The genomes of chicory, endive, great burdock and yacon provide insights into Asteraceae palaeo-polyploidization history and plant inulin production.</title>
        <authorList>
            <person name="Fan W."/>
            <person name="Wang S."/>
            <person name="Wang H."/>
            <person name="Wang A."/>
            <person name="Jiang F."/>
            <person name="Liu H."/>
            <person name="Zhao H."/>
            <person name="Xu D."/>
            <person name="Zhang Y."/>
        </authorList>
    </citation>
    <scope>NUCLEOTIDE SEQUENCE [LARGE SCALE GENOMIC DNA]</scope>
    <source>
        <strain evidence="2">cv. Punajuju</strain>
    </source>
</reference>
<accession>A0ACB9CZ65</accession>
<evidence type="ECO:0000313" key="2">
    <source>
        <dbReference type="Proteomes" id="UP001055811"/>
    </source>
</evidence>
<protein>
    <submittedName>
        <fullName evidence="1">Uncharacterized protein</fullName>
    </submittedName>
</protein>
<sequence length="224" mass="25067">METLVVNGESKPHVVFIPVPAQSHIKCMLKLARLLHHKVLHITFVNTEVNHKHLLNSGGPHSLDGEPGFQFETIPDDVHQTPNLIEKGLIPFKDENCFTNGYLDTMIDCIPGLEGFHLKDLPGYIRTIDINSGELDFVMESVKATRKLVFPGESVEPSYSWCVPDSLDEVEKLTREMIGGARGKQMRNKAIEWKKKIQIAIGPNGSSSLNVEKLANDINKFSKK</sequence>
<name>A0ACB9CZ65_CICIN</name>
<reference evidence="1 2" key="2">
    <citation type="journal article" date="2022" name="Mol. Ecol. Resour.">
        <title>The genomes of chicory, endive, great burdock and yacon provide insights into Asteraceae paleo-polyploidization history and plant inulin production.</title>
        <authorList>
            <person name="Fan W."/>
            <person name="Wang S."/>
            <person name="Wang H."/>
            <person name="Wang A."/>
            <person name="Jiang F."/>
            <person name="Liu H."/>
            <person name="Zhao H."/>
            <person name="Xu D."/>
            <person name="Zhang Y."/>
        </authorList>
    </citation>
    <scope>NUCLEOTIDE SEQUENCE [LARGE SCALE GENOMIC DNA]</scope>
    <source>
        <strain evidence="2">cv. Punajuju</strain>
        <tissue evidence="1">Leaves</tissue>
    </source>
</reference>
<keyword evidence="2" id="KW-1185">Reference proteome</keyword>
<dbReference type="Proteomes" id="UP001055811">
    <property type="component" value="Linkage Group LG05"/>
</dbReference>
<organism evidence="1 2">
    <name type="scientific">Cichorium intybus</name>
    <name type="common">Chicory</name>
    <dbReference type="NCBI Taxonomy" id="13427"/>
    <lineage>
        <taxon>Eukaryota</taxon>
        <taxon>Viridiplantae</taxon>
        <taxon>Streptophyta</taxon>
        <taxon>Embryophyta</taxon>
        <taxon>Tracheophyta</taxon>
        <taxon>Spermatophyta</taxon>
        <taxon>Magnoliopsida</taxon>
        <taxon>eudicotyledons</taxon>
        <taxon>Gunneridae</taxon>
        <taxon>Pentapetalae</taxon>
        <taxon>asterids</taxon>
        <taxon>campanulids</taxon>
        <taxon>Asterales</taxon>
        <taxon>Asteraceae</taxon>
        <taxon>Cichorioideae</taxon>
        <taxon>Cichorieae</taxon>
        <taxon>Cichoriinae</taxon>
        <taxon>Cichorium</taxon>
    </lineage>
</organism>
<gene>
    <name evidence="1" type="ORF">L2E82_29880</name>
</gene>
<proteinExistence type="predicted"/>
<evidence type="ECO:0000313" key="1">
    <source>
        <dbReference type="EMBL" id="KAI3739475.1"/>
    </source>
</evidence>
<comment type="caution">
    <text evidence="1">The sequence shown here is derived from an EMBL/GenBank/DDBJ whole genome shotgun (WGS) entry which is preliminary data.</text>
</comment>
<dbReference type="EMBL" id="CM042013">
    <property type="protein sequence ID" value="KAI3739475.1"/>
    <property type="molecule type" value="Genomic_DNA"/>
</dbReference>